<comment type="subcellular location">
    <subcellularLocation>
        <location evidence="9">Cytoplasm</location>
    </subcellularLocation>
</comment>
<accession>A0A6I3SFX2</accession>
<dbReference type="HAMAP" id="MF_00210">
    <property type="entry name" value="EPSP_synth"/>
    <property type="match status" value="1"/>
</dbReference>
<dbReference type="PANTHER" id="PTHR21090:SF5">
    <property type="entry name" value="PENTAFUNCTIONAL AROM POLYPEPTIDE"/>
    <property type="match status" value="1"/>
</dbReference>
<evidence type="ECO:0000313" key="12">
    <source>
        <dbReference type="EMBL" id="MTV47434.1"/>
    </source>
</evidence>
<keyword evidence="4 9" id="KW-0963">Cytoplasm</keyword>
<feature type="binding site" evidence="9">
    <location>
        <position position="27"/>
    </location>
    <ligand>
        <name>3-phosphoshikimate</name>
        <dbReference type="ChEBI" id="CHEBI:145989"/>
    </ligand>
</feature>
<keyword evidence="7 9" id="KW-0057">Aromatic amino acid biosynthesis</keyword>
<dbReference type="InterPro" id="IPR001986">
    <property type="entry name" value="Enolpyruvate_Tfrase_dom"/>
</dbReference>
<protein>
    <recommendedName>
        <fullName evidence="9">3-phosphoshikimate 1-carboxyvinyltransferase</fullName>
        <ecNumber evidence="9">2.5.1.19</ecNumber>
    </recommendedName>
    <alternativeName>
        <fullName evidence="9">5-enolpyruvylshikimate-3-phosphate synthase</fullName>
        <shortName evidence="9">EPSP synthase</shortName>
        <shortName evidence="9">EPSPS</shortName>
    </alternativeName>
</protein>
<evidence type="ECO:0000313" key="13">
    <source>
        <dbReference type="Proteomes" id="UP000430670"/>
    </source>
</evidence>
<dbReference type="UniPathway" id="UPA00053">
    <property type="reaction ID" value="UER00089"/>
</dbReference>
<organism evidence="12 13">
    <name type="scientific">Heliobacterium mobile</name>
    <name type="common">Heliobacillus mobilis</name>
    <dbReference type="NCBI Taxonomy" id="28064"/>
    <lineage>
        <taxon>Bacteria</taxon>
        <taxon>Bacillati</taxon>
        <taxon>Bacillota</taxon>
        <taxon>Clostridia</taxon>
        <taxon>Eubacteriales</taxon>
        <taxon>Heliobacteriaceae</taxon>
        <taxon>Heliobacterium</taxon>
    </lineage>
</organism>
<dbReference type="InterPro" id="IPR023193">
    <property type="entry name" value="EPSP_synthase_CS"/>
</dbReference>
<dbReference type="GO" id="GO:0005737">
    <property type="term" value="C:cytoplasm"/>
    <property type="evidence" value="ECO:0007669"/>
    <property type="project" value="UniProtKB-SubCell"/>
</dbReference>
<dbReference type="GO" id="GO:0008652">
    <property type="term" value="P:amino acid biosynthetic process"/>
    <property type="evidence" value="ECO:0007669"/>
    <property type="project" value="UniProtKB-KW"/>
</dbReference>
<sequence>MHESHQILSITPGGSLRGETEVPGDKSISHRAVMFGALAKGTTRVHRFLPGQDCLSTIDCFRKLGVSIEMPGPTEVLVHGKGLEGLQEPADVLDVGNSGTTMRLITGILSGQSFFSVLTGDGSIRRRPMARVTEPLIEMGASIRGREGANKAPLAIYGTEQPLKAIHYQSPVASAQVKSAILLAGLFADGKTRVTEPLLSRDHTERMLSSFGAKLNRLDRGLTAEIESFPSLHGQEIEVPGDISSAAFLLVAASIVPGSEVTLRNIGINPTRDGILDVLREMGANLHVENERLVAGEPVADITVQSASLKGTTIEGAIIPRLIDELPIIAVAALFAEGTTIIKDAAELRVKETDRIAVLAEELRKLGVTVEETPDGMIIPGNQQVKGGTVDSHGDHRIAMSLAIAGLLAADETVIRDAASIDVSFPGFAATLQSLRN</sequence>
<dbReference type="GO" id="GO:0009073">
    <property type="term" value="P:aromatic amino acid family biosynthetic process"/>
    <property type="evidence" value="ECO:0007669"/>
    <property type="project" value="UniProtKB-KW"/>
</dbReference>
<feature type="active site" description="Proton acceptor" evidence="9">
    <location>
        <position position="324"/>
    </location>
</feature>
<keyword evidence="5 9" id="KW-0028">Amino-acid biosynthesis</keyword>
<feature type="region of interest" description="Disordered" evidence="10">
    <location>
        <begin position="1"/>
        <end position="24"/>
    </location>
</feature>
<dbReference type="InterPro" id="IPR036968">
    <property type="entry name" value="Enolpyruvate_Tfrase_sf"/>
</dbReference>
<comment type="catalytic activity">
    <reaction evidence="8">
        <text>3-phosphoshikimate + phosphoenolpyruvate = 5-O-(1-carboxyvinyl)-3-phosphoshikimate + phosphate</text>
        <dbReference type="Rhea" id="RHEA:21256"/>
        <dbReference type="ChEBI" id="CHEBI:43474"/>
        <dbReference type="ChEBI" id="CHEBI:57701"/>
        <dbReference type="ChEBI" id="CHEBI:58702"/>
        <dbReference type="ChEBI" id="CHEBI:145989"/>
        <dbReference type="EC" id="2.5.1.19"/>
    </reaction>
    <physiologicalReaction direction="left-to-right" evidence="8">
        <dbReference type="Rhea" id="RHEA:21257"/>
    </physiologicalReaction>
</comment>
<evidence type="ECO:0000256" key="10">
    <source>
        <dbReference type="SAM" id="MobiDB-lite"/>
    </source>
</evidence>
<evidence type="ECO:0000256" key="4">
    <source>
        <dbReference type="ARBA" id="ARBA00022490"/>
    </source>
</evidence>
<dbReference type="FunFam" id="3.65.10.10:FF:000006">
    <property type="entry name" value="3-phosphoshikimate 1-carboxyvinyltransferase"/>
    <property type="match status" value="1"/>
</dbReference>
<dbReference type="OrthoDB" id="9809920at2"/>
<dbReference type="PROSITE" id="PS00104">
    <property type="entry name" value="EPSP_SYNTHASE_1"/>
    <property type="match status" value="1"/>
</dbReference>
<dbReference type="SUPFAM" id="SSF55205">
    <property type="entry name" value="EPT/RTPC-like"/>
    <property type="match status" value="1"/>
</dbReference>
<evidence type="ECO:0000259" key="11">
    <source>
        <dbReference type="Pfam" id="PF00275"/>
    </source>
</evidence>
<dbReference type="InterPro" id="IPR006264">
    <property type="entry name" value="EPSP_synthase"/>
</dbReference>
<feature type="binding site" evidence="9">
    <location>
        <position position="31"/>
    </location>
    <ligand>
        <name>3-phosphoshikimate</name>
        <dbReference type="ChEBI" id="CHEBI:145989"/>
    </ligand>
</feature>
<comment type="caution">
    <text evidence="12">The sequence shown here is derived from an EMBL/GenBank/DDBJ whole genome shotgun (WGS) entry which is preliminary data.</text>
</comment>
<comment type="caution">
    <text evidence="9">Lacks conserved residue(s) required for the propagation of feature annotation.</text>
</comment>
<evidence type="ECO:0000256" key="3">
    <source>
        <dbReference type="ARBA" id="ARBA00009948"/>
    </source>
</evidence>
<evidence type="ECO:0000256" key="5">
    <source>
        <dbReference type="ARBA" id="ARBA00022605"/>
    </source>
</evidence>
<feature type="binding site" evidence="9">
    <location>
        <position position="355"/>
    </location>
    <ligand>
        <name>phosphoenolpyruvate</name>
        <dbReference type="ChEBI" id="CHEBI:58702"/>
    </ligand>
</feature>
<keyword evidence="6 9" id="KW-0808">Transferase</keyword>
<dbReference type="EC" id="2.5.1.19" evidence="9"/>
<dbReference type="RefSeq" id="WP_155474560.1">
    <property type="nucleotide sequence ID" value="NZ_WNKU01000001.1"/>
</dbReference>
<feature type="binding site" evidence="9">
    <location>
        <position position="176"/>
    </location>
    <ligand>
        <name>3-phosphoshikimate</name>
        <dbReference type="ChEBI" id="CHEBI:145989"/>
    </ligand>
</feature>
<dbReference type="Proteomes" id="UP000430670">
    <property type="component" value="Unassembled WGS sequence"/>
</dbReference>
<evidence type="ECO:0000256" key="7">
    <source>
        <dbReference type="ARBA" id="ARBA00023141"/>
    </source>
</evidence>
<evidence type="ECO:0000256" key="6">
    <source>
        <dbReference type="ARBA" id="ARBA00022679"/>
    </source>
</evidence>
<dbReference type="NCBIfam" id="TIGR01356">
    <property type="entry name" value="aroA"/>
    <property type="match status" value="1"/>
</dbReference>
<evidence type="ECO:0000256" key="9">
    <source>
        <dbReference type="HAMAP-Rule" id="MF_00210"/>
    </source>
</evidence>
<feature type="binding site" evidence="9">
    <location>
        <position position="26"/>
    </location>
    <ligand>
        <name>phosphoenolpyruvate</name>
        <dbReference type="ChEBI" id="CHEBI:58702"/>
    </ligand>
</feature>
<proteinExistence type="inferred from homology"/>
<feature type="binding site" evidence="9">
    <location>
        <position position="174"/>
    </location>
    <ligand>
        <name>3-phosphoshikimate</name>
        <dbReference type="ChEBI" id="CHEBI:145989"/>
    </ligand>
</feature>
<dbReference type="InterPro" id="IPR013792">
    <property type="entry name" value="RNA3'P_cycl/enolpyr_Trfase_a/b"/>
</dbReference>
<evidence type="ECO:0000256" key="8">
    <source>
        <dbReference type="ARBA" id="ARBA00044633"/>
    </source>
</evidence>
<comment type="pathway">
    <text evidence="2 9">Metabolic intermediate biosynthesis; chorismate biosynthesis; chorismate from D-erythrose 4-phosphate and phosphoenolpyruvate: step 6/7.</text>
</comment>
<dbReference type="AlphaFoldDB" id="A0A6I3SFX2"/>
<name>A0A6I3SFX2_HELMO</name>
<comment type="similarity">
    <text evidence="3 9">Belongs to the EPSP synthase family.</text>
</comment>
<evidence type="ECO:0000256" key="2">
    <source>
        <dbReference type="ARBA" id="ARBA00004811"/>
    </source>
</evidence>
<dbReference type="GO" id="GO:0003866">
    <property type="term" value="F:3-phosphoshikimate 1-carboxyvinyltransferase activity"/>
    <property type="evidence" value="ECO:0007669"/>
    <property type="project" value="UniProtKB-UniRule"/>
</dbReference>
<feature type="binding site" evidence="9">
    <location>
        <position position="324"/>
    </location>
    <ligand>
        <name>3-phosphoshikimate</name>
        <dbReference type="ChEBI" id="CHEBI:145989"/>
    </ligand>
</feature>
<dbReference type="EMBL" id="WNKU01000001">
    <property type="protein sequence ID" value="MTV47434.1"/>
    <property type="molecule type" value="Genomic_DNA"/>
</dbReference>
<feature type="binding site" evidence="9">
    <location>
        <position position="99"/>
    </location>
    <ligand>
        <name>phosphoenolpyruvate</name>
        <dbReference type="ChEBI" id="CHEBI:58702"/>
    </ligand>
</feature>
<comment type="subunit">
    <text evidence="9">Monomer.</text>
</comment>
<keyword evidence="13" id="KW-1185">Reference proteome</keyword>
<feature type="domain" description="Enolpyruvate transferase" evidence="11">
    <location>
        <begin position="11"/>
        <end position="432"/>
    </location>
</feature>
<dbReference type="PANTHER" id="PTHR21090">
    <property type="entry name" value="AROM/DEHYDROQUINATE SYNTHASE"/>
    <property type="match status" value="1"/>
</dbReference>
<reference evidence="12 13" key="1">
    <citation type="submission" date="2019-11" db="EMBL/GenBank/DDBJ databases">
        <title>Whole-genome sequence of a the green, strictly anaerobic photosynthetic bacterium Heliobacillus mobilis DSM 6151.</title>
        <authorList>
            <person name="Kyndt J.A."/>
            <person name="Meyer T.E."/>
        </authorList>
    </citation>
    <scope>NUCLEOTIDE SEQUENCE [LARGE SCALE GENOMIC DNA]</scope>
    <source>
        <strain evidence="12 13">DSM 6151</strain>
    </source>
</reference>
<feature type="binding site" evidence="9">
    <location>
        <position position="127"/>
    </location>
    <ligand>
        <name>phosphoenolpyruvate</name>
        <dbReference type="ChEBI" id="CHEBI:58702"/>
    </ligand>
</feature>
<dbReference type="PIRSF" id="PIRSF000505">
    <property type="entry name" value="EPSPS"/>
    <property type="match status" value="1"/>
</dbReference>
<dbReference type="GO" id="GO:0009423">
    <property type="term" value="P:chorismate biosynthetic process"/>
    <property type="evidence" value="ECO:0007669"/>
    <property type="project" value="UniProtKB-UniRule"/>
</dbReference>
<dbReference type="Pfam" id="PF00275">
    <property type="entry name" value="EPSP_synthase"/>
    <property type="match status" value="1"/>
</dbReference>
<dbReference type="FunFam" id="3.65.10.10:FF:000005">
    <property type="entry name" value="3-phosphoshikimate 1-carboxyvinyltransferase"/>
    <property type="match status" value="1"/>
</dbReference>
<feature type="binding site" evidence="9">
    <location>
        <position position="176"/>
    </location>
    <ligand>
        <name>phosphoenolpyruvate</name>
        <dbReference type="ChEBI" id="CHEBI:58702"/>
    </ligand>
</feature>
<dbReference type="Gene3D" id="3.65.10.10">
    <property type="entry name" value="Enolpyruvate transferase domain"/>
    <property type="match status" value="2"/>
</dbReference>
<feature type="binding site" evidence="9">
    <location>
        <position position="397"/>
    </location>
    <ligand>
        <name>phosphoenolpyruvate</name>
        <dbReference type="ChEBI" id="CHEBI:58702"/>
    </ligand>
</feature>
<feature type="binding site" evidence="9">
    <location>
        <position position="351"/>
    </location>
    <ligand>
        <name>3-phosphoshikimate</name>
        <dbReference type="ChEBI" id="CHEBI:145989"/>
    </ligand>
</feature>
<feature type="binding site" evidence="9">
    <location>
        <position position="26"/>
    </location>
    <ligand>
        <name>3-phosphoshikimate</name>
        <dbReference type="ChEBI" id="CHEBI:145989"/>
    </ligand>
</feature>
<dbReference type="PROSITE" id="PS00885">
    <property type="entry name" value="EPSP_SYNTHASE_2"/>
    <property type="match status" value="1"/>
</dbReference>
<gene>
    <name evidence="9 12" type="primary">aroA</name>
    <name evidence="12" type="ORF">GJ688_00390</name>
</gene>
<evidence type="ECO:0000256" key="1">
    <source>
        <dbReference type="ARBA" id="ARBA00002174"/>
    </source>
</evidence>
<comment type="function">
    <text evidence="1 9">Catalyzes the transfer of the enolpyruvyl moiety of phosphoenolpyruvate (PEP) to the 5-hydroxyl of shikimate-3-phosphate (S3P) to produce enolpyruvyl shikimate-3-phosphate and inorganic phosphate.</text>
</comment>
<dbReference type="CDD" id="cd01556">
    <property type="entry name" value="EPSP_synthase"/>
    <property type="match status" value="1"/>
</dbReference>